<sequence length="113" mass="12490">MALKNSCNLSLNPIFDSSSSSYQQVILDTGSPSIYLKRQSRLTGLSWHNGDANNRDYGKVDVDGGFVQLTANDDTGRARRRGVRCACAAALSVNRSHKVHKQRRNLVLGKQKK</sequence>
<accession>A0A8S4S4W2</accession>
<dbReference type="EMBL" id="CAKXAJ010025873">
    <property type="protein sequence ID" value="CAH2244929.1"/>
    <property type="molecule type" value="Genomic_DNA"/>
</dbReference>
<dbReference type="Proteomes" id="UP000838756">
    <property type="component" value="Unassembled WGS sequence"/>
</dbReference>
<keyword evidence="2" id="KW-1185">Reference proteome</keyword>
<proteinExistence type="predicted"/>
<protein>
    <submittedName>
        <fullName evidence="1">Jg19654 protein</fullName>
    </submittedName>
</protein>
<organism evidence="1 2">
    <name type="scientific">Pararge aegeria aegeria</name>
    <dbReference type="NCBI Taxonomy" id="348720"/>
    <lineage>
        <taxon>Eukaryota</taxon>
        <taxon>Metazoa</taxon>
        <taxon>Ecdysozoa</taxon>
        <taxon>Arthropoda</taxon>
        <taxon>Hexapoda</taxon>
        <taxon>Insecta</taxon>
        <taxon>Pterygota</taxon>
        <taxon>Neoptera</taxon>
        <taxon>Endopterygota</taxon>
        <taxon>Lepidoptera</taxon>
        <taxon>Glossata</taxon>
        <taxon>Ditrysia</taxon>
        <taxon>Papilionoidea</taxon>
        <taxon>Nymphalidae</taxon>
        <taxon>Satyrinae</taxon>
        <taxon>Satyrini</taxon>
        <taxon>Parargina</taxon>
        <taxon>Pararge</taxon>
    </lineage>
</organism>
<reference evidence="1" key="1">
    <citation type="submission" date="2022-03" db="EMBL/GenBank/DDBJ databases">
        <authorList>
            <person name="Lindestad O."/>
        </authorList>
    </citation>
    <scope>NUCLEOTIDE SEQUENCE</scope>
</reference>
<comment type="caution">
    <text evidence="1">The sequence shown here is derived from an EMBL/GenBank/DDBJ whole genome shotgun (WGS) entry which is preliminary data.</text>
</comment>
<name>A0A8S4S4W2_9NEOP</name>
<gene>
    <name evidence="1" type="primary">jg19654</name>
    <name evidence="1" type="ORF">PAEG_LOCUS20828</name>
</gene>
<dbReference type="AlphaFoldDB" id="A0A8S4S4W2"/>
<evidence type="ECO:0000313" key="2">
    <source>
        <dbReference type="Proteomes" id="UP000838756"/>
    </source>
</evidence>
<evidence type="ECO:0000313" key="1">
    <source>
        <dbReference type="EMBL" id="CAH2244929.1"/>
    </source>
</evidence>
<dbReference type="OrthoDB" id="7449943at2759"/>